<sequence length="135" mass="15336">MLNIVLLSHGHLASGMKNTIELIAGRQDNLFTYDAYVDGNSDIKAFLLDFLKIHLNEKVIVITDFLGGSVNNDAIECKNNYDFYLITGMNVLLVLNLVLKYCNSELDSVIRESIQESQKMILSLDHSYEIENEEF</sequence>
<dbReference type="GO" id="GO:0009401">
    <property type="term" value="P:phosphoenolpyruvate-dependent sugar phosphotransferase system"/>
    <property type="evidence" value="ECO:0007669"/>
    <property type="project" value="InterPro"/>
</dbReference>
<evidence type="ECO:0000256" key="1">
    <source>
        <dbReference type="ARBA" id="ARBA00022679"/>
    </source>
</evidence>
<evidence type="ECO:0000313" key="3">
    <source>
        <dbReference type="Proteomes" id="UP000005798"/>
    </source>
</evidence>
<dbReference type="InterPro" id="IPR051471">
    <property type="entry name" value="Bacterial_PTS_sugar_comp"/>
</dbReference>
<dbReference type="AlphaFoldDB" id="B0N0Q4"/>
<dbReference type="Gene3D" id="3.40.50.510">
    <property type="entry name" value="Phosphotransferase system, mannose-type IIA component"/>
    <property type="match status" value="1"/>
</dbReference>
<proteinExistence type="predicted"/>
<dbReference type="Proteomes" id="UP000005798">
    <property type="component" value="Unassembled WGS sequence"/>
</dbReference>
<organism evidence="2 3">
    <name type="scientific">Thomasclavelia ramosa DSM 1402</name>
    <dbReference type="NCBI Taxonomy" id="445974"/>
    <lineage>
        <taxon>Bacteria</taxon>
        <taxon>Bacillati</taxon>
        <taxon>Bacillota</taxon>
        <taxon>Erysipelotrichia</taxon>
        <taxon>Erysipelotrichales</taxon>
        <taxon>Coprobacillaceae</taxon>
        <taxon>Thomasclavelia</taxon>
    </lineage>
</organism>
<dbReference type="HOGENOM" id="CLU_123235_3_0_9"/>
<protein>
    <submittedName>
        <fullName evidence="2">PTS system fructose IIA component</fullName>
    </submittedName>
</protein>
<name>B0N0Q4_9FIRM</name>
<dbReference type="GO" id="GO:0016020">
    <property type="term" value="C:membrane"/>
    <property type="evidence" value="ECO:0007669"/>
    <property type="project" value="InterPro"/>
</dbReference>
<keyword evidence="1" id="KW-0808">Transferase</keyword>
<gene>
    <name evidence="2" type="ORF">CLORAM_00208</name>
</gene>
<reference evidence="2" key="2">
    <citation type="submission" date="2014-06" db="EMBL/GenBank/DDBJ databases">
        <title>Draft genome sequence of Clostridium ramosum(DSM 1402).</title>
        <authorList>
            <person name="Sudarsanam P."/>
            <person name="Ley R."/>
            <person name="Guruge J."/>
            <person name="Turnbaugh P.J."/>
            <person name="Mahowald M."/>
            <person name="Liep D."/>
            <person name="Gordon J."/>
        </authorList>
    </citation>
    <scope>NUCLEOTIDE SEQUENCE</scope>
    <source>
        <strain evidence="2">DSM 1402</strain>
    </source>
</reference>
<dbReference type="InterPro" id="IPR004701">
    <property type="entry name" value="PTS_EIIA_man-typ"/>
</dbReference>
<dbReference type="PANTHER" id="PTHR33799:SF1">
    <property type="entry name" value="PTS SYSTEM MANNOSE-SPECIFIC EIIAB COMPONENT-RELATED"/>
    <property type="match status" value="1"/>
</dbReference>
<dbReference type="PROSITE" id="PS51096">
    <property type="entry name" value="PTS_EIIA_TYPE_4"/>
    <property type="match status" value="1"/>
</dbReference>
<dbReference type="PANTHER" id="PTHR33799">
    <property type="entry name" value="PTS PERMEASE-RELATED-RELATED"/>
    <property type="match status" value="1"/>
</dbReference>
<keyword evidence="3" id="KW-1185">Reference proteome</keyword>
<dbReference type="Pfam" id="PF03610">
    <property type="entry name" value="EIIA-man"/>
    <property type="match status" value="1"/>
</dbReference>
<dbReference type="GO" id="GO:0016740">
    <property type="term" value="F:transferase activity"/>
    <property type="evidence" value="ECO:0007669"/>
    <property type="project" value="UniProtKB-KW"/>
</dbReference>
<evidence type="ECO:0000313" key="2">
    <source>
        <dbReference type="EMBL" id="EDS20115.1"/>
    </source>
</evidence>
<dbReference type="eggNOG" id="COG2893">
    <property type="taxonomic scope" value="Bacteria"/>
</dbReference>
<dbReference type="RefSeq" id="WP_003534703.1">
    <property type="nucleotide sequence ID" value="NZ_CP036346.1"/>
</dbReference>
<dbReference type="InterPro" id="IPR036662">
    <property type="entry name" value="PTS_EIIA_man-typ_sf"/>
</dbReference>
<dbReference type="SUPFAM" id="SSF53062">
    <property type="entry name" value="PTS system fructose IIA component-like"/>
    <property type="match status" value="1"/>
</dbReference>
<accession>B0N0Q4</accession>
<dbReference type="EMBL" id="ABFX02000002">
    <property type="protein sequence ID" value="EDS20115.1"/>
    <property type="molecule type" value="Genomic_DNA"/>
</dbReference>
<comment type="caution">
    <text evidence="2">The sequence shown here is derived from an EMBL/GenBank/DDBJ whole genome shotgun (WGS) entry which is preliminary data.</text>
</comment>
<reference evidence="2" key="1">
    <citation type="submission" date="2007-11" db="EMBL/GenBank/DDBJ databases">
        <authorList>
            <person name="Fulton L."/>
            <person name="Clifton S."/>
            <person name="Fulton B."/>
            <person name="Xu J."/>
            <person name="Minx P."/>
            <person name="Pepin K.H."/>
            <person name="Johnson M."/>
            <person name="Thiruvilangam P."/>
            <person name="Bhonagiri V."/>
            <person name="Nash W.E."/>
            <person name="Mardis E.R."/>
            <person name="Wilson R.K."/>
        </authorList>
    </citation>
    <scope>NUCLEOTIDE SEQUENCE [LARGE SCALE GENOMIC DNA]</scope>
    <source>
        <strain evidence="2">DSM 1402</strain>
    </source>
</reference>